<dbReference type="AlphaFoldDB" id="R2SU81"/>
<organism evidence="2 3">
    <name type="scientific">Enterococcus pallens ATCC BAA-351</name>
    <dbReference type="NCBI Taxonomy" id="1158607"/>
    <lineage>
        <taxon>Bacteria</taxon>
        <taxon>Bacillati</taxon>
        <taxon>Bacillota</taxon>
        <taxon>Bacilli</taxon>
        <taxon>Lactobacillales</taxon>
        <taxon>Enterococcaceae</taxon>
        <taxon>Enterococcus</taxon>
    </lineage>
</organism>
<dbReference type="PATRIC" id="fig|1158607.3.peg.1017"/>
<dbReference type="RefSeq" id="WP_010756066.1">
    <property type="nucleotide sequence ID" value="NZ_ASWD01000006.1"/>
</dbReference>
<dbReference type="Proteomes" id="UP000013782">
    <property type="component" value="Unassembled WGS sequence"/>
</dbReference>
<evidence type="ECO:0000313" key="3">
    <source>
        <dbReference type="Proteomes" id="UP000013782"/>
    </source>
</evidence>
<dbReference type="EMBL" id="AJAQ01000014">
    <property type="protein sequence ID" value="EOH94807.1"/>
    <property type="molecule type" value="Genomic_DNA"/>
</dbReference>
<accession>R2SU81</accession>
<name>R2SU81_9ENTE</name>
<proteinExistence type="predicted"/>
<evidence type="ECO:0000313" key="1">
    <source>
        <dbReference type="EMBL" id="EOH94807.1"/>
    </source>
</evidence>
<protein>
    <submittedName>
        <fullName evidence="2">Uncharacterized protein</fullName>
    </submittedName>
</protein>
<keyword evidence="3" id="KW-1185">Reference proteome</keyword>
<reference evidence="2 3" key="1">
    <citation type="submission" date="2013-02" db="EMBL/GenBank/DDBJ databases">
        <title>The Genome Sequence of Enterococcus pallens BAA-351.</title>
        <authorList>
            <consortium name="The Broad Institute Genome Sequencing Platform"/>
            <consortium name="The Broad Institute Genome Sequencing Center for Infectious Disease"/>
            <person name="Earl A.M."/>
            <person name="Gilmore M.S."/>
            <person name="Lebreton F."/>
            <person name="Walker B."/>
            <person name="Young S.K."/>
            <person name="Zeng Q."/>
            <person name="Gargeya S."/>
            <person name="Fitzgerald M."/>
            <person name="Haas B."/>
            <person name="Abouelleil A."/>
            <person name="Alvarado L."/>
            <person name="Arachchi H.M."/>
            <person name="Berlin A.M."/>
            <person name="Chapman S.B."/>
            <person name="Dewar J."/>
            <person name="Goldberg J."/>
            <person name="Griggs A."/>
            <person name="Gujja S."/>
            <person name="Hansen M."/>
            <person name="Howarth C."/>
            <person name="Imamovic A."/>
            <person name="Larimer J."/>
            <person name="McCowan C."/>
            <person name="Murphy C."/>
            <person name="Neiman D."/>
            <person name="Pearson M."/>
            <person name="Priest M."/>
            <person name="Roberts A."/>
            <person name="Saif S."/>
            <person name="Shea T."/>
            <person name="Sisk P."/>
            <person name="Sykes S."/>
            <person name="Wortman J."/>
            <person name="Nusbaum C."/>
            <person name="Birren B."/>
        </authorList>
    </citation>
    <scope>NUCLEOTIDE SEQUENCE [LARGE SCALE GENOMIC DNA]</scope>
    <source>
        <strain evidence="2 3">ATCC BAA-351</strain>
    </source>
</reference>
<dbReference type="OrthoDB" id="2366283at2"/>
<evidence type="ECO:0000313" key="2">
    <source>
        <dbReference type="EMBL" id="EOH96361.1"/>
    </source>
</evidence>
<gene>
    <name evidence="2" type="ORF">UAU_01011</name>
    <name evidence="1" type="ORF">UAU_01729</name>
</gene>
<dbReference type="HOGENOM" id="CLU_1765780_0_0_9"/>
<comment type="caution">
    <text evidence="2">The sequence shown here is derived from an EMBL/GenBank/DDBJ whole genome shotgun (WGS) entry which is preliminary data.</text>
</comment>
<dbReference type="EMBL" id="AJAQ01000008">
    <property type="protein sequence ID" value="EOH96361.1"/>
    <property type="molecule type" value="Genomic_DNA"/>
</dbReference>
<sequence>MKIVLNKCYGGFGLSHAAMMKIFELKGITVFPYVCKINYDSDGETIYTYSRMKGDFEPIGLMEHVSYFQIDPEVDSYTVTSEQYYSSDDKYDEKDLDYSYDDKKRTEPELVKAVETLGALASGKYSNLKVVEIPDNFEYRIDDYDGIEKVYFGLQMGSA</sequence>